<name>A0A7X4HCW2_9BURK</name>
<dbReference type="Proteomes" id="UP000450676">
    <property type="component" value="Unassembled WGS sequence"/>
</dbReference>
<dbReference type="GO" id="GO:0006508">
    <property type="term" value="P:proteolysis"/>
    <property type="evidence" value="ECO:0007669"/>
    <property type="project" value="InterPro"/>
</dbReference>
<evidence type="ECO:0000313" key="3">
    <source>
        <dbReference type="EMBL" id="MYN08468.1"/>
    </source>
</evidence>
<dbReference type="InterPro" id="IPR034033">
    <property type="entry name" value="Serralysin-like"/>
</dbReference>
<proteinExistence type="inferred from homology"/>
<dbReference type="SMART" id="SM00235">
    <property type="entry name" value="ZnMc"/>
    <property type="match status" value="1"/>
</dbReference>
<reference evidence="3 4" key="1">
    <citation type="submission" date="2019-12" db="EMBL/GenBank/DDBJ databases">
        <title>Novel species isolated from a subtropical stream in China.</title>
        <authorList>
            <person name="Lu H."/>
        </authorList>
    </citation>
    <scope>NUCLEOTIDE SEQUENCE [LARGE SCALE GENOMIC DNA]</scope>
    <source>
        <strain evidence="3 4">FT127W</strain>
    </source>
</reference>
<evidence type="ECO:0000313" key="4">
    <source>
        <dbReference type="Proteomes" id="UP000450676"/>
    </source>
</evidence>
<dbReference type="SUPFAM" id="SSF55486">
    <property type="entry name" value="Metalloproteases ('zincins'), catalytic domain"/>
    <property type="match status" value="1"/>
</dbReference>
<dbReference type="InterPro" id="IPR006026">
    <property type="entry name" value="Peptidase_Metallo"/>
</dbReference>
<dbReference type="InterPro" id="IPR018511">
    <property type="entry name" value="Hemolysin-typ_Ca-bd_CS"/>
</dbReference>
<comment type="caution">
    <text evidence="3">The sequence shown here is derived from an EMBL/GenBank/DDBJ whole genome shotgun (WGS) entry which is preliminary data.</text>
</comment>
<dbReference type="Pfam" id="PF00353">
    <property type="entry name" value="HemolysinCabind"/>
    <property type="match status" value="2"/>
</dbReference>
<dbReference type="Gene3D" id="2.150.10.10">
    <property type="entry name" value="Serralysin-like metalloprotease, C-terminal"/>
    <property type="match status" value="2"/>
</dbReference>
<dbReference type="GO" id="GO:0005509">
    <property type="term" value="F:calcium ion binding"/>
    <property type="evidence" value="ECO:0007669"/>
    <property type="project" value="InterPro"/>
</dbReference>
<dbReference type="EMBL" id="WWCU01000014">
    <property type="protein sequence ID" value="MYN08468.1"/>
    <property type="molecule type" value="Genomic_DNA"/>
</dbReference>
<keyword evidence="4" id="KW-1185">Reference proteome</keyword>
<gene>
    <name evidence="3" type="ORF">GTP77_14095</name>
</gene>
<dbReference type="AlphaFoldDB" id="A0A7X4HCW2"/>
<dbReference type="InterPro" id="IPR025282">
    <property type="entry name" value="DUF4214"/>
</dbReference>
<dbReference type="InterPro" id="IPR024079">
    <property type="entry name" value="MetalloPept_cat_dom_sf"/>
</dbReference>
<dbReference type="GO" id="GO:0008270">
    <property type="term" value="F:zinc ion binding"/>
    <property type="evidence" value="ECO:0007669"/>
    <property type="project" value="InterPro"/>
</dbReference>
<sequence>MDIKLTNGKDVYTQTDKEAWDTYWGLEGDDTIKVYQGGVVGGPGNDRIERIATGDSWRSVAVNYWDTWQSIYVDLTAGYADDNWGGHDTLIGIDSVSFGWEGGIGIGNANQNVFYLGGGGLHTIDGRAGDDTFWLPQFDNGSRADFIFDVAIDGKTATITNTAQPKFMAVVSNFERFGYGGDWNVTYELSSLIKPSDMATKGLVAADANRWNAAGALGTAVEVSYSFVTKAPASGVGASGFRTFSASERAAVKAILDAAAAATGLSFKEVAEDGSAVGQLRFGASQQVATKGLGTLPGVGGDSAGDVWIDIETLLLMQPGQEGYAVLLHEIGHALGLRHPRNVEAGDNYASQMLAANDVTGLTVMSQTVSPDGLYPASWGAYDIAALRYLYGAKQVATGDNVYLLGTADFQSQRGLVDDGGIDTLDASAASTGATIDLVGGHLNSVGVTAGGVGASGNLSIGVDTLIENAVGSRYDDVLLGNALANRLTGGKGNDWIDGAGGEDAAVFAGLRGDYLISTGYGKVFVTARDGASGFDTLLNTEILAFGDQTITLGKSALGADLALALDQNTSSSGQLPDPSDQARATVSYALSKTPANGTAVVKADGSFTYTPKANFSSTDSFDYILTDQQGGNNTYTVFVTVRGLGGLQAGGEGNDTLGGLATSDIINGEGGNDRIVASAGYDEIDGGAGTDSIVYAGKVASHAVEQDGLRWTLRKPDGQGTDTLANVERLIFSDGALALDLDGMAGQTYRLYQAAFDRKPDVAGLGYWLAVLDGGTGMQSVAQGFLQSAEAVKLYGANPSNAAFVDKLYQNVLHRPADDSGKAYWTGVLANGWATRETVLTGFSESPENQAQVIAAISHGIAYTPFG</sequence>
<dbReference type="CDD" id="cd04277">
    <property type="entry name" value="ZnMc_serralysin_like"/>
    <property type="match status" value="1"/>
</dbReference>
<evidence type="ECO:0000256" key="1">
    <source>
        <dbReference type="ARBA" id="ARBA00009490"/>
    </source>
</evidence>
<comment type="similarity">
    <text evidence="1">Belongs to the peptidase M10B family.</text>
</comment>
<dbReference type="Gene3D" id="3.40.390.10">
    <property type="entry name" value="Collagenase (Catalytic Domain)"/>
    <property type="match status" value="1"/>
</dbReference>
<accession>A0A7X4HCW2</accession>
<protein>
    <submittedName>
        <fullName evidence="3">DUF4214 domain-containing protein</fullName>
    </submittedName>
</protein>
<dbReference type="InterPro" id="IPR001343">
    <property type="entry name" value="Hemolysn_Ca-bd"/>
</dbReference>
<dbReference type="SUPFAM" id="SSF51120">
    <property type="entry name" value="beta-Roll"/>
    <property type="match status" value="3"/>
</dbReference>
<organism evidence="3 4">
    <name type="scientific">Pseudoduganella aquatica</name>
    <dbReference type="NCBI Taxonomy" id="2660641"/>
    <lineage>
        <taxon>Bacteria</taxon>
        <taxon>Pseudomonadati</taxon>
        <taxon>Pseudomonadota</taxon>
        <taxon>Betaproteobacteria</taxon>
        <taxon>Burkholderiales</taxon>
        <taxon>Oxalobacteraceae</taxon>
        <taxon>Telluria group</taxon>
        <taxon>Pseudoduganella</taxon>
    </lineage>
</organism>
<dbReference type="Pfam" id="PF17963">
    <property type="entry name" value="Big_9"/>
    <property type="match status" value="1"/>
</dbReference>
<feature type="domain" description="Peptidase metallopeptidase" evidence="2">
    <location>
        <begin position="207"/>
        <end position="377"/>
    </location>
</feature>
<dbReference type="PRINTS" id="PR00313">
    <property type="entry name" value="CABNDNGRPT"/>
</dbReference>
<dbReference type="RefSeq" id="WP_161072791.1">
    <property type="nucleotide sequence ID" value="NZ_CP086370.1"/>
</dbReference>
<dbReference type="GO" id="GO:0008237">
    <property type="term" value="F:metallopeptidase activity"/>
    <property type="evidence" value="ECO:0007669"/>
    <property type="project" value="InterPro"/>
</dbReference>
<dbReference type="Pfam" id="PF13946">
    <property type="entry name" value="DUF4214"/>
    <property type="match status" value="1"/>
</dbReference>
<dbReference type="PROSITE" id="PS00330">
    <property type="entry name" value="HEMOLYSIN_CALCIUM"/>
    <property type="match status" value="1"/>
</dbReference>
<dbReference type="InterPro" id="IPR011049">
    <property type="entry name" value="Serralysin-like_metalloprot_C"/>
</dbReference>
<evidence type="ECO:0000259" key="2">
    <source>
        <dbReference type="SMART" id="SM00235"/>
    </source>
</evidence>